<accession>A0AAE4T737</accession>
<comment type="caution">
    <text evidence="2">The sequence shown here is derived from an EMBL/GenBank/DDBJ whole genome shotgun (WGS) entry which is preliminary data.</text>
</comment>
<sequence length="137" mass="16434">MLFRYPKYSKEDKTGELIFTDNRYFIMAVVIAILVFMLIWQLEEKTNDENIRNASLTREMDYSVFDRIIGKGKDKSNRDIPYIVLSNKKQEYISSNLWDCIEKGDSISKKEGEQYYYIFRGNKVIKYDLYISYKKLE</sequence>
<evidence type="ECO:0000313" key="3">
    <source>
        <dbReference type="Proteomes" id="UP001189000"/>
    </source>
</evidence>
<keyword evidence="1" id="KW-0812">Transmembrane</keyword>
<dbReference type="EMBL" id="NWGY01000013">
    <property type="protein sequence ID" value="MDV3665048.1"/>
    <property type="molecule type" value="Genomic_DNA"/>
</dbReference>
<gene>
    <name evidence="2" type="ORF">CMU51_13380</name>
</gene>
<proteinExistence type="predicted"/>
<reference evidence="2" key="1">
    <citation type="submission" date="2023-02" db="EMBL/GenBank/DDBJ databases">
        <title>Elizabethkingia anophelis draft genomes.</title>
        <authorList>
            <person name="Nicholson A.C."/>
            <person name="Whitney A.M."/>
            <person name="Humrighouse B.W."/>
            <person name="Villarma A."/>
            <person name="Bell M."/>
            <person name="Mcquiston J."/>
        </authorList>
    </citation>
    <scope>NUCLEOTIDE SEQUENCE</scope>
    <source>
        <strain evidence="2">B4955</strain>
    </source>
</reference>
<dbReference type="AlphaFoldDB" id="A0AAE4T737"/>
<evidence type="ECO:0000256" key="1">
    <source>
        <dbReference type="SAM" id="Phobius"/>
    </source>
</evidence>
<feature type="transmembrane region" description="Helical" evidence="1">
    <location>
        <begin position="24"/>
        <end position="42"/>
    </location>
</feature>
<keyword evidence="1" id="KW-0472">Membrane</keyword>
<organism evidence="2 3">
    <name type="scientific">Elizabethkingia anophelis</name>
    <dbReference type="NCBI Taxonomy" id="1117645"/>
    <lineage>
        <taxon>Bacteria</taxon>
        <taxon>Pseudomonadati</taxon>
        <taxon>Bacteroidota</taxon>
        <taxon>Flavobacteriia</taxon>
        <taxon>Flavobacteriales</taxon>
        <taxon>Weeksellaceae</taxon>
        <taxon>Elizabethkingia</taxon>
    </lineage>
</organism>
<name>A0AAE4T737_9FLAO</name>
<dbReference type="Proteomes" id="UP001189000">
    <property type="component" value="Unassembled WGS sequence"/>
</dbReference>
<keyword evidence="1" id="KW-1133">Transmembrane helix</keyword>
<protein>
    <submittedName>
        <fullName evidence="2">Uncharacterized protein</fullName>
    </submittedName>
</protein>
<evidence type="ECO:0000313" key="2">
    <source>
        <dbReference type="EMBL" id="MDV3665048.1"/>
    </source>
</evidence>